<dbReference type="GO" id="GO:0032259">
    <property type="term" value="P:methylation"/>
    <property type="evidence" value="ECO:0007669"/>
    <property type="project" value="UniProtKB-KW"/>
</dbReference>
<evidence type="ECO:0000256" key="1">
    <source>
        <dbReference type="ARBA" id="ARBA00004173"/>
    </source>
</evidence>
<sequence length="427" mass="47084">MCLSHPTAGYYMNTSKPVIGSEGDFITSPEISQVFGELLGVWLLSQWMYAGSGREIRLLELGPGRGTLMHDVLRVFSQFPAARSATKEIHLVETSPAMRATQEAKLSFLAQTHGWTLHWHDGVDQVQHDCSKFTLALAHEFFDALPFHLLQKTHHGWQEVLITSERDPAAPTVLKPDTSAPSLDFSSTAAPLPTNTSRFRQVLSPTPTPSSTVLGLSSTRFQKLPIGSRIEVSPTSFKIARRLGELLHDSEDGSQSAGSALIVDYGGDKVYGNSFRAFKDHKIVDPFYRPGQCDLTVNVDFAYLKEASADLGQMTCYLKCATQISDISCRHVATHHGPLSQAIFLHRMGLQPRLDALKAAAKDEERRKQIDQAAKRLVDPTGMGTQYQVMGMTGKTKKVLTDEERWPFIEAVQHPESAGVGQQPSTV</sequence>
<dbReference type="GO" id="GO:0005739">
    <property type="term" value="C:mitochondrion"/>
    <property type="evidence" value="ECO:0007669"/>
    <property type="project" value="UniProtKB-SubCell"/>
</dbReference>
<dbReference type="AlphaFoldDB" id="A0AAD7TQ56"/>
<dbReference type="SUPFAM" id="SSF53335">
    <property type="entry name" value="S-adenosyl-L-methionine-dependent methyltransferases"/>
    <property type="match status" value="1"/>
</dbReference>
<accession>A0AAD7TQ56</accession>
<evidence type="ECO:0000256" key="7">
    <source>
        <dbReference type="RuleBase" id="RU364114"/>
    </source>
</evidence>
<gene>
    <name evidence="8" type="ORF">ONZ51_g8726</name>
</gene>
<keyword evidence="5 7" id="KW-0496">Mitochondrion</keyword>
<dbReference type="EC" id="2.1.1.320" evidence="7"/>
<dbReference type="Pfam" id="PF02636">
    <property type="entry name" value="Methyltransf_28"/>
    <property type="match status" value="1"/>
</dbReference>
<keyword evidence="3 7" id="KW-0489">Methyltransferase</keyword>
<dbReference type="Proteomes" id="UP001215151">
    <property type="component" value="Unassembled WGS sequence"/>
</dbReference>
<dbReference type="InterPro" id="IPR038375">
    <property type="entry name" value="NDUFAF7_sf"/>
</dbReference>
<dbReference type="GO" id="GO:0032981">
    <property type="term" value="P:mitochondrial respiratory chain complex I assembly"/>
    <property type="evidence" value="ECO:0007669"/>
    <property type="project" value="TreeGrafter"/>
</dbReference>
<dbReference type="PANTHER" id="PTHR12049">
    <property type="entry name" value="PROTEIN ARGININE METHYLTRANSFERASE NDUFAF7, MITOCHONDRIAL"/>
    <property type="match status" value="1"/>
</dbReference>
<dbReference type="InterPro" id="IPR003788">
    <property type="entry name" value="NDUFAF7"/>
</dbReference>
<evidence type="ECO:0000256" key="4">
    <source>
        <dbReference type="ARBA" id="ARBA00022679"/>
    </source>
</evidence>
<dbReference type="GO" id="GO:0035243">
    <property type="term" value="F:protein-arginine omega-N symmetric methyltransferase activity"/>
    <property type="evidence" value="ECO:0007669"/>
    <property type="project" value="UniProtKB-EC"/>
</dbReference>
<name>A0AAD7TQ56_9APHY</name>
<dbReference type="EMBL" id="JAPEVG010000272">
    <property type="protein sequence ID" value="KAJ8469831.1"/>
    <property type="molecule type" value="Genomic_DNA"/>
</dbReference>
<protein>
    <recommendedName>
        <fullName evidence="7">Protein arginine methyltransferase NDUFAF7</fullName>
        <ecNumber evidence="7">2.1.1.320</ecNumber>
    </recommendedName>
</protein>
<evidence type="ECO:0000256" key="6">
    <source>
        <dbReference type="ARBA" id="ARBA00048612"/>
    </source>
</evidence>
<comment type="caution">
    <text evidence="8">The sequence shown here is derived from an EMBL/GenBank/DDBJ whole genome shotgun (WGS) entry which is preliminary data.</text>
</comment>
<evidence type="ECO:0000313" key="8">
    <source>
        <dbReference type="EMBL" id="KAJ8469831.1"/>
    </source>
</evidence>
<keyword evidence="4 7" id="KW-0808">Transferase</keyword>
<comment type="function">
    <text evidence="7">Arginine methyltransferase involved in the assembly or stability of mitochondrial NADH:ubiquinone oxidoreductase complex (complex I).</text>
</comment>
<keyword evidence="9" id="KW-1185">Reference proteome</keyword>
<evidence type="ECO:0000256" key="2">
    <source>
        <dbReference type="ARBA" id="ARBA00005891"/>
    </source>
</evidence>
<comment type="subcellular location">
    <subcellularLocation>
        <location evidence="1 7">Mitochondrion</location>
    </subcellularLocation>
</comment>
<reference evidence="8" key="1">
    <citation type="submission" date="2022-11" db="EMBL/GenBank/DDBJ databases">
        <title>Genome Sequence of Cubamyces cubensis.</title>
        <authorList>
            <person name="Buettner E."/>
        </authorList>
    </citation>
    <scope>NUCLEOTIDE SEQUENCE</scope>
    <source>
        <strain evidence="8">MPL-01</strain>
    </source>
</reference>
<evidence type="ECO:0000256" key="3">
    <source>
        <dbReference type="ARBA" id="ARBA00022603"/>
    </source>
</evidence>
<organism evidence="8 9">
    <name type="scientific">Trametes cubensis</name>
    <dbReference type="NCBI Taxonomy" id="1111947"/>
    <lineage>
        <taxon>Eukaryota</taxon>
        <taxon>Fungi</taxon>
        <taxon>Dikarya</taxon>
        <taxon>Basidiomycota</taxon>
        <taxon>Agaricomycotina</taxon>
        <taxon>Agaricomycetes</taxon>
        <taxon>Polyporales</taxon>
        <taxon>Polyporaceae</taxon>
        <taxon>Trametes</taxon>
    </lineage>
</organism>
<dbReference type="InterPro" id="IPR029063">
    <property type="entry name" value="SAM-dependent_MTases_sf"/>
</dbReference>
<proteinExistence type="inferred from homology"/>
<dbReference type="PANTHER" id="PTHR12049:SF7">
    <property type="entry name" value="PROTEIN ARGININE METHYLTRANSFERASE NDUFAF7, MITOCHONDRIAL"/>
    <property type="match status" value="1"/>
</dbReference>
<evidence type="ECO:0000313" key="9">
    <source>
        <dbReference type="Proteomes" id="UP001215151"/>
    </source>
</evidence>
<evidence type="ECO:0000256" key="5">
    <source>
        <dbReference type="ARBA" id="ARBA00023128"/>
    </source>
</evidence>
<comment type="similarity">
    <text evidence="2 7">Belongs to the NDUFAF7 family.</text>
</comment>
<dbReference type="Gene3D" id="3.40.50.12710">
    <property type="match status" value="1"/>
</dbReference>
<comment type="catalytic activity">
    <reaction evidence="6 7">
        <text>L-arginyl-[protein] + 2 S-adenosyl-L-methionine = N(omega),N(omega)'-dimethyl-L-arginyl-[protein] + 2 S-adenosyl-L-homocysteine + 2 H(+)</text>
        <dbReference type="Rhea" id="RHEA:48108"/>
        <dbReference type="Rhea" id="RHEA-COMP:10532"/>
        <dbReference type="Rhea" id="RHEA-COMP:11992"/>
        <dbReference type="ChEBI" id="CHEBI:15378"/>
        <dbReference type="ChEBI" id="CHEBI:29965"/>
        <dbReference type="ChEBI" id="CHEBI:57856"/>
        <dbReference type="ChEBI" id="CHEBI:59789"/>
        <dbReference type="ChEBI" id="CHEBI:88221"/>
        <dbReference type="EC" id="2.1.1.320"/>
    </reaction>
</comment>